<accession>A0A673INN5</accession>
<feature type="disulfide bond" evidence="5">
    <location>
        <begin position="203"/>
        <end position="213"/>
    </location>
</feature>
<dbReference type="SUPFAM" id="SSF56487">
    <property type="entry name" value="SRCR-like"/>
    <property type="match status" value="4"/>
</dbReference>
<feature type="disulfide bond" evidence="5">
    <location>
        <begin position="98"/>
        <end position="108"/>
    </location>
</feature>
<evidence type="ECO:0000256" key="2">
    <source>
        <dbReference type="ARBA" id="ARBA00022737"/>
    </source>
</evidence>
<feature type="disulfide bond" evidence="5">
    <location>
        <begin position="54"/>
        <end position="118"/>
    </location>
</feature>
<feature type="disulfide bond" evidence="5">
    <location>
        <begin position="159"/>
        <end position="223"/>
    </location>
</feature>
<dbReference type="PANTHER" id="PTHR48071:SF18">
    <property type="entry name" value="DELETED IN MALIGNANT BRAIN TUMORS 1 PROTEIN-RELATED"/>
    <property type="match status" value="1"/>
</dbReference>
<dbReference type="AlphaFoldDB" id="A0A673INN5"/>
<feature type="disulfide bond" evidence="5">
    <location>
        <begin position="172"/>
        <end position="233"/>
    </location>
</feature>
<dbReference type="PROSITE" id="PS50287">
    <property type="entry name" value="SRCR_2"/>
    <property type="match status" value="4"/>
</dbReference>
<dbReference type="Ensembl" id="ENSSRHT00000041648.1">
    <property type="protein sequence ID" value="ENSSRHP00000040489.1"/>
    <property type="gene ID" value="ENSSRHG00000020596.1"/>
</dbReference>
<feature type="domain" description="SRCR" evidence="6">
    <location>
        <begin position="29"/>
        <end position="129"/>
    </location>
</feature>
<reference evidence="7" key="2">
    <citation type="submission" date="2025-09" db="UniProtKB">
        <authorList>
            <consortium name="Ensembl"/>
        </authorList>
    </citation>
    <scope>IDENTIFICATION</scope>
</reference>
<dbReference type="FunFam" id="3.10.250.10:FF:000002">
    <property type="entry name" value="Scavenger receptor cysteine-rich type 1 protein M130"/>
    <property type="match status" value="2"/>
</dbReference>
<dbReference type="InterPro" id="IPR001190">
    <property type="entry name" value="SRCR"/>
</dbReference>
<evidence type="ECO:0000313" key="8">
    <source>
        <dbReference type="Proteomes" id="UP000472270"/>
    </source>
</evidence>
<keyword evidence="3 5" id="KW-1015">Disulfide bond</keyword>
<keyword evidence="1" id="KW-0732">Signal</keyword>
<feature type="domain" description="SRCR" evidence="6">
    <location>
        <begin position="339"/>
        <end position="443"/>
    </location>
</feature>
<dbReference type="SMART" id="SM00202">
    <property type="entry name" value="SR"/>
    <property type="match status" value="4"/>
</dbReference>
<protein>
    <recommendedName>
        <fullName evidence="6">SRCR domain-containing protein</fullName>
    </recommendedName>
</protein>
<feature type="domain" description="SRCR" evidence="6">
    <location>
        <begin position="239"/>
        <end position="334"/>
    </location>
</feature>
<evidence type="ECO:0000256" key="5">
    <source>
        <dbReference type="PROSITE-ProRule" id="PRU00196"/>
    </source>
</evidence>
<dbReference type="Gene3D" id="3.10.250.10">
    <property type="entry name" value="SRCR-like domain"/>
    <property type="match status" value="4"/>
</dbReference>
<name>A0A673INN5_9TELE</name>
<dbReference type="Proteomes" id="UP000472270">
    <property type="component" value="Unassembled WGS sequence"/>
</dbReference>
<dbReference type="FunFam" id="3.10.250.10:FF:000009">
    <property type="entry name" value="WC1"/>
    <property type="match status" value="1"/>
</dbReference>
<sequence>ISEEETYESPQSHLTCFTSPSPYQRQCTSKLIGEEGRCSGRLEVYHNAVWGSVCDDQWDISDAQVVCRQLGCGAALRTDGISAFGAGAGVVWMNKVECRGNEIHLWDCPLSLNNHTDCSRKKLVRLTCADSVNVRLVGGHSRCAGRVEVLHRGQWGTVCDDNWDMADAAVVCRELDCGEPVDALGAAHFGPGSGPIWMSFVMCTGSESTLKNCASEVWGKYGCDHSKNAGVICSDHVKVRLVNGSSLCAGRVEVHHRGQWGTVCGAGWDMTDAAVLCRELDCGEPVDALGAAHFGSGPIWMSFCRGNESHISFCSVSSLKHNCTFDNIVGLICSGYTDLRLENGSDSCSGRVELQFLNEWGTVCDACWDMGAANVLCGQLNCGIAVSVVGLDWFGEGSGEIWADVFDCDRNETKLSECSISSWSRAECSHNYNTTNKLSILCIMK</sequence>
<evidence type="ECO:0000259" key="6">
    <source>
        <dbReference type="PROSITE" id="PS50287"/>
    </source>
</evidence>
<feature type="disulfide bond" evidence="5">
    <location>
        <begin position="364"/>
        <end position="428"/>
    </location>
</feature>
<evidence type="ECO:0000256" key="3">
    <source>
        <dbReference type="ARBA" id="ARBA00023157"/>
    </source>
</evidence>
<organism evidence="7 8">
    <name type="scientific">Sinocyclocheilus rhinocerous</name>
    <dbReference type="NCBI Taxonomy" id="307959"/>
    <lineage>
        <taxon>Eukaryota</taxon>
        <taxon>Metazoa</taxon>
        <taxon>Chordata</taxon>
        <taxon>Craniata</taxon>
        <taxon>Vertebrata</taxon>
        <taxon>Euteleostomi</taxon>
        <taxon>Actinopterygii</taxon>
        <taxon>Neopterygii</taxon>
        <taxon>Teleostei</taxon>
        <taxon>Ostariophysi</taxon>
        <taxon>Cypriniformes</taxon>
        <taxon>Cyprinidae</taxon>
        <taxon>Cyprininae</taxon>
        <taxon>Sinocyclocheilus</taxon>
    </lineage>
</organism>
<reference evidence="7" key="1">
    <citation type="submission" date="2025-08" db="UniProtKB">
        <authorList>
            <consortium name="Ensembl"/>
        </authorList>
    </citation>
    <scope>IDENTIFICATION</scope>
</reference>
<evidence type="ECO:0000256" key="1">
    <source>
        <dbReference type="ARBA" id="ARBA00022729"/>
    </source>
</evidence>
<dbReference type="Pfam" id="PF00530">
    <property type="entry name" value="SRCR"/>
    <property type="match status" value="4"/>
</dbReference>
<dbReference type="PRINTS" id="PR00258">
    <property type="entry name" value="SPERACTRCPTR"/>
</dbReference>
<keyword evidence="2" id="KW-0677">Repeat</keyword>
<evidence type="ECO:0000313" key="7">
    <source>
        <dbReference type="Ensembl" id="ENSSRHP00000040489.1"/>
    </source>
</evidence>
<dbReference type="FunFam" id="3.10.250.10:FF:000006">
    <property type="entry name" value="neurotrypsin isoform X2"/>
    <property type="match status" value="1"/>
</dbReference>
<feature type="disulfide bond" evidence="5">
    <location>
        <begin position="67"/>
        <end position="128"/>
    </location>
</feature>
<feature type="disulfide bond" evidence="5">
    <location>
        <begin position="304"/>
        <end position="314"/>
    </location>
</feature>
<proteinExistence type="predicted"/>
<keyword evidence="8" id="KW-1185">Reference proteome</keyword>
<evidence type="ECO:0000256" key="4">
    <source>
        <dbReference type="ARBA" id="ARBA00023180"/>
    </source>
</evidence>
<dbReference type="PANTHER" id="PTHR48071">
    <property type="entry name" value="SRCR DOMAIN-CONTAINING PROTEIN"/>
    <property type="match status" value="1"/>
</dbReference>
<comment type="caution">
    <text evidence="5">Lacks conserved residue(s) required for the propagation of feature annotation.</text>
</comment>
<feature type="disulfide bond" evidence="5">
    <location>
        <begin position="408"/>
        <end position="418"/>
    </location>
</feature>
<feature type="domain" description="SRCR" evidence="6">
    <location>
        <begin position="134"/>
        <end position="234"/>
    </location>
</feature>
<dbReference type="GO" id="GO:0016020">
    <property type="term" value="C:membrane"/>
    <property type="evidence" value="ECO:0007669"/>
    <property type="project" value="InterPro"/>
</dbReference>
<dbReference type="InterPro" id="IPR036772">
    <property type="entry name" value="SRCR-like_dom_sf"/>
</dbReference>
<keyword evidence="4" id="KW-0325">Glycoprotein</keyword>